<sequence length="177" mass="20761">MHDEAKLINKAVRGDSRALSELLREHYSFLYQYALKMTMNKMQAEDITQETMLRAIEKISGFQGRAKFSTWLLSIASRLFADRIRRKEREKAWLREEQSLRAIRYETLHKMDEWPEALQALGELSGEIRMPVLLKYYYGYAQEEIAAMLDVPVGTVKSRLHNGLKQLRKELAKHEEA</sequence>
<evidence type="ECO:0000256" key="5">
    <source>
        <dbReference type="ARBA" id="ARBA00023163"/>
    </source>
</evidence>
<dbReference type="Proteomes" id="UP000632125">
    <property type="component" value="Unassembled WGS sequence"/>
</dbReference>
<feature type="domain" description="RNA polymerase sigma-70 region 2" evidence="7">
    <location>
        <begin position="22"/>
        <end position="89"/>
    </location>
</feature>
<dbReference type="SUPFAM" id="SSF88946">
    <property type="entry name" value="Sigma2 domain of RNA polymerase sigma factors"/>
    <property type="match status" value="1"/>
</dbReference>
<comment type="similarity">
    <text evidence="1 6">Belongs to the sigma-70 factor family. ECF subfamily.</text>
</comment>
<reference evidence="9" key="1">
    <citation type="submission" date="2020-09" db="EMBL/GenBank/DDBJ databases">
        <title>A novel bacterium of genus Paenibacillus, isolated from South China Sea.</title>
        <authorList>
            <person name="Huang H."/>
            <person name="Mo K."/>
            <person name="Hu Y."/>
        </authorList>
    </citation>
    <scope>NUCLEOTIDE SEQUENCE</scope>
    <source>
        <strain evidence="9">IB182493</strain>
    </source>
</reference>
<gene>
    <name evidence="9" type="primary">sigY</name>
    <name evidence="9" type="ORF">IDH41_20200</name>
</gene>
<dbReference type="Pfam" id="PF04542">
    <property type="entry name" value="Sigma70_r2"/>
    <property type="match status" value="1"/>
</dbReference>
<dbReference type="PANTHER" id="PTHR43133:SF60">
    <property type="entry name" value="RNA POLYMERASE SIGMA FACTOR SIGV"/>
    <property type="match status" value="1"/>
</dbReference>
<protein>
    <recommendedName>
        <fullName evidence="6">RNA polymerase sigma factor</fullName>
    </recommendedName>
</protein>
<organism evidence="9 10">
    <name type="scientific">Paenibacillus arenilitoris</name>
    <dbReference type="NCBI Taxonomy" id="2772299"/>
    <lineage>
        <taxon>Bacteria</taxon>
        <taxon>Bacillati</taxon>
        <taxon>Bacillota</taxon>
        <taxon>Bacilli</taxon>
        <taxon>Bacillales</taxon>
        <taxon>Paenibacillaceae</taxon>
        <taxon>Paenibacillus</taxon>
    </lineage>
</organism>
<dbReference type="InterPro" id="IPR039425">
    <property type="entry name" value="RNA_pol_sigma-70-like"/>
</dbReference>
<dbReference type="GO" id="GO:0006950">
    <property type="term" value="P:response to stress"/>
    <property type="evidence" value="ECO:0007669"/>
    <property type="project" value="UniProtKB-ARBA"/>
</dbReference>
<keyword evidence="3 6" id="KW-0731">Sigma factor</keyword>
<keyword evidence="5 6" id="KW-0804">Transcription</keyword>
<evidence type="ECO:0000256" key="6">
    <source>
        <dbReference type="RuleBase" id="RU000716"/>
    </source>
</evidence>
<dbReference type="InterPro" id="IPR013324">
    <property type="entry name" value="RNA_pol_sigma_r3/r4-like"/>
</dbReference>
<feature type="domain" description="RNA polymerase sigma factor 70 region 4 type 2" evidence="8">
    <location>
        <begin position="118"/>
        <end position="167"/>
    </location>
</feature>
<dbReference type="AlphaFoldDB" id="A0A927CSQ7"/>
<dbReference type="Gene3D" id="1.10.10.10">
    <property type="entry name" value="Winged helix-like DNA-binding domain superfamily/Winged helix DNA-binding domain"/>
    <property type="match status" value="1"/>
</dbReference>
<name>A0A927CSQ7_9BACL</name>
<evidence type="ECO:0000259" key="7">
    <source>
        <dbReference type="Pfam" id="PF04542"/>
    </source>
</evidence>
<dbReference type="NCBIfam" id="NF007216">
    <property type="entry name" value="PRK09638.1"/>
    <property type="match status" value="1"/>
</dbReference>
<dbReference type="NCBIfam" id="TIGR02937">
    <property type="entry name" value="sigma70-ECF"/>
    <property type="match status" value="1"/>
</dbReference>
<dbReference type="RefSeq" id="WP_190864233.1">
    <property type="nucleotide sequence ID" value="NZ_JACXIY010000025.1"/>
</dbReference>
<evidence type="ECO:0000256" key="1">
    <source>
        <dbReference type="ARBA" id="ARBA00010641"/>
    </source>
</evidence>
<dbReference type="InterPro" id="IPR014284">
    <property type="entry name" value="RNA_pol_sigma-70_dom"/>
</dbReference>
<dbReference type="InterPro" id="IPR000838">
    <property type="entry name" value="RNA_pol_sigma70_ECF_CS"/>
</dbReference>
<accession>A0A927CSQ7</accession>
<dbReference type="EMBL" id="JACXIY010000025">
    <property type="protein sequence ID" value="MBD2870910.1"/>
    <property type="molecule type" value="Genomic_DNA"/>
</dbReference>
<keyword evidence="10" id="KW-1185">Reference proteome</keyword>
<evidence type="ECO:0000259" key="8">
    <source>
        <dbReference type="Pfam" id="PF08281"/>
    </source>
</evidence>
<dbReference type="InterPro" id="IPR013249">
    <property type="entry name" value="RNA_pol_sigma70_r4_t2"/>
</dbReference>
<evidence type="ECO:0000256" key="4">
    <source>
        <dbReference type="ARBA" id="ARBA00023125"/>
    </source>
</evidence>
<keyword evidence="4 6" id="KW-0238">DNA-binding</keyword>
<dbReference type="Pfam" id="PF08281">
    <property type="entry name" value="Sigma70_r4_2"/>
    <property type="match status" value="1"/>
</dbReference>
<dbReference type="InterPro" id="IPR036388">
    <property type="entry name" value="WH-like_DNA-bd_sf"/>
</dbReference>
<dbReference type="PANTHER" id="PTHR43133">
    <property type="entry name" value="RNA POLYMERASE ECF-TYPE SIGMA FACTO"/>
    <property type="match status" value="1"/>
</dbReference>
<dbReference type="Gene3D" id="1.10.1740.10">
    <property type="match status" value="1"/>
</dbReference>
<evidence type="ECO:0000256" key="3">
    <source>
        <dbReference type="ARBA" id="ARBA00023082"/>
    </source>
</evidence>
<evidence type="ECO:0000313" key="9">
    <source>
        <dbReference type="EMBL" id="MBD2870910.1"/>
    </source>
</evidence>
<proteinExistence type="inferred from homology"/>
<dbReference type="SUPFAM" id="SSF88659">
    <property type="entry name" value="Sigma3 and sigma4 domains of RNA polymerase sigma factors"/>
    <property type="match status" value="1"/>
</dbReference>
<dbReference type="InterPro" id="IPR007627">
    <property type="entry name" value="RNA_pol_sigma70_r2"/>
</dbReference>
<dbReference type="GO" id="GO:0016987">
    <property type="term" value="F:sigma factor activity"/>
    <property type="evidence" value="ECO:0007669"/>
    <property type="project" value="UniProtKB-KW"/>
</dbReference>
<dbReference type="InterPro" id="IPR013325">
    <property type="entry name" value="RNA_pol_sigma_r2"/>
</dbReference>
<dbReference type="PROSITE" id="PS01063">
    <property type="entry name" value="SIGMA70_ECF"/>
    <property type="match status" value="1"/>
</dbReference>
<dbReference type="GO" id="GO:0006352">
    <property type="term" value="P:DNA-templated transcription initiation"/>
    <property type="evidence" value="ECO:0007669"/>
    <property type="project" value="InterPro"/>
</dbReference>
<keyword evidence="2 6" id="KW-0805">Transcription regulation</keyword>
<dbReference type="GO" id="GO:0003677">
    <property type="term" value="F:DNA binding"/>
    <property type="evidence" value="ECO:0007669"/>
    <property type="project" value="UniProtKB-KW"/>
</dbReference>
<evidence type="ECO:0000256" key="2">
    <source>
        <dbReference type="ARBA" id="ARBA00023015"/>
    </source>
</evidence>
<evidence type="ECO:0000313" key="10">
    <source>
        <dbReference type="Proteomes" id="UP000632125"/>
    </source>
</evidence>
<comment type="caution">
    <text evidence="9">The sequence shown here is derived from an EMBL/GenBank/DDBJ whole genome shotgun (WGS) entry which is preliminary data.</text>
</comment>
<dbReference type="CDD" id="cd06171">
    <property type="entry name" value="Sigma70_r4"/>
    <property type="match status" value="1"/>
</dbReference>